<gene>
    <name evidence="1" type="ORF">EAE97_010545</name>
</gene>
<proteinExistence type="predicted"/>
<reference evidence="1 2" key="1">
    <citation type="journal article" date="2020" name="Genome Biol. Evol.">
        <title>Comparative genomics of Sclerotiniaceae.</title>
        <authorList>
            <person name="Valero Jimenez C.A."/>
            <person name="Steentjes M."/>
            <person name="Scholten O.E."/>
            <person name="Van Kan J.A.L."/>
        </authorList>
    </citation>
    <scope>NUCLEOTIDE SEQUENCE [LARGE SCALE GENOMIC DNA]</scope>
    <source>
        <strain evidence="1 2">MUCL 94</strain>
    </source>
</reference>
<name>A0A9P5LV05_9HELO</name>
<evidence type="ECO:0000313" key="1">
    <source>
        <dbReference type="EMBL" id="KAF7925464.1"/>
    </source>
</evidence>
<dbReference type="GeneID" id="62154133"/>
<sequence length="148" mass="17237">MNWMDDDIFSVIRAAVSIMTMVKGIKRLEEEIEFGALTKRQRKIRNSMKLAGGLLLKCTQSGGRKDHLWYHSSEDERLEISDLMQLWAPHVDSLKCEFNLHRRLSWSQYMTTTYAEWRGLVGFRSRIFGWPVVYNGTNPRNLVGGLLE</sequence>
<keyword evidence="2" id="KW-1185">Reference proteome</keyword>
<protein>
    <submittedName>
        <fullName evidence="1">Uncharacterized protein</fullName>
    </submittedName>
</protein>
<dbReference type="RefSeq" id="XP_038728178.1">
    <property type="nucleotide sequence ID" value="XM_038881060.1"/>
</dbReference>
<organism evidence="1 2">
    <name type="scientific">Botrytis byssoidea</name>
    <dbReference type="NCBI Taxonomy" id="139641"/>
    <lineage>
        <taxon>Eukaryota</taxon>
        <taxon>Fungi</taxon>
        <taxon>Dikarya</taxon>
        <taxon>Ascomycota</taxon>
        <taxon>Pezizomycotina</taxon>
        <taxon>Leotiomycetes</taxon>
        <taxon>Helotiales</taxon>
        <taxon>Sclerotiniaceae</taxon>
        <taxon>Botrytis</taxon>
    </lineage>
</organism>
<dbReference type="Proteomes" id="UP000710849">
    <property type="component" value="Unassembled WGS sequence"/>
</dbReference>
<dbReference type="AlphaFoldDB" id="A0A9P5LV05"/>
<accession>A0A9P5LV05</accession>
<comment type="caution">
    <text evidence="1">The sequence shown here is derived from an EMBL/GenBank/DDBJ whole genome shotgun (WGS) entry which is preliminary data.</text>
</comment>
<dbReference type="EMBL" id="RCSW01000028">
    <property type="protein sequence ID" value="KAF7925464.1"/>
    <property type="molecule type" value="Genomic_DNA"/>
</dbReference>
<evidence type="ECO:0000313" key="2">
    <source>
        <dbReference type="Proteomes" id="UP000710849"/>
    </source>
</evidence>